<name>A0A938Y7M1_9ACTN</name>
<dbReference type="CDD" id="cd02972">
    <property type="entry name" value="DsbA_family"/>
    <property type="match status" value="1"/>
</dbReference>
<proteinExistence type="inferred from homology"/>
<feature type="transmembrane region" description="Helical" evidence="6">
    <location>
        <begin position="31"/>
        <end position="54"/>
    </location>
</feature>
<evidence type="ECO:0000256" key="3">
    <source>
        <dbReference type="ARBA" id="ARBA00023002"/>
    </source>
</evidence>
<evidence type="ECO:0000256" key="5">
    <source>
        <dbReference type="ARBA" id="ARBA00023284"/>
    </source>
</evidence>
<sequence>MTSKSPKPTVRAQKAAAARAEQARKERRRRLLTIGGVIAAMVLIVGGAVAISMVTKSNDDAKLSDAASQSSEFGLVIGEEDAPHSVVVYEDFLCPFCGELERATGEDLAKLAAEGKVRVEYRPFDLLSQAYGDYPIRATNAFAVVLEKSGPQVAQKMHELLFANQPSEKNPDALSDDDLVKLAVKAGAAEEDVRPGIENLSHKDWVTKASADARKSGVSGTPTILVDGKVFEDGRTVDELADNLIAAVS</sequence>
<evidence type="ECO:0000256" key="6">
    <source>
        <dbReference type="SAM" id="Phobius"/>
    </source>
</evidence>
<accession>A0A938Y7M1</accession>
<evidence type="ECO:0000259" key="7">
    <source>
        <dbReference type="Pfam" id="PF13462"/>
    </source>
</evidence>
<keyword evidence="9" id="KW-1185">Reference proteome</keyword>
<dbReference type="PANTHER" id="PTHR13887:SF14">
    <property type="entry name" value="DISULFIDE BOND FORMATION PROTEIN D"/>
    <property type="match status" value="1"/>
</dbReference>
<protein>
    <submittedName>
        <fullName evidence="8">Thioredoxin domain-containing protein</fullName>
    </submittedName>
</protein>
<dbReference type="InterPro" id="IPR012336">
    <property type="entry name" value="Thioredoxin-like_fold"/>
</dbReference>
<keyword evidence="3" id="KW-0560">Oxidoreductase</keyword>
<dbReference type="Gene3D" id="3.40.30.10">
    <property type="entry name" value="Glutaredoxin"/>
    <property type="match status" value="1"/>
</dbReference>
<keyword evidence="2" id="KW-0732">Signal</keyword>
<dbReference type="Proteomes" id="UP000663791">
    <property type="component" value="Unassembled WGS sequence"/>
</dbReference>
<reference evidence="8" key="1">
    <citation type="submission" date="2021-01" db="EMBL/GenBank/DDBJ databases">
        <title>Novel species in genus Nocardioides.</title>
        <authorList>
            <person name="Zhang G."/>
        </authorList>
    </citation>
    <scope>NUCLEOTIDE SEQUENCE</scope>
    <source>
        <strain evidence="8">Zg-536</strain>
    </source>
</reference>
<keyword evidence="4" id="KW-1015">Disulfide bond</keyword>
<keyword evidence="5" id="KW-0676">Redox-active center</keyword>
<dbReference type="Pfam" id="PF13462">
    <property type="entry name" value="Thioredoxin_4"/>
    <property type="match status" value="1"/>
</dbReference>
<evidence type="ECO:0000256" key="2">
    <source>
        <dbReference type="ARBA" id="ARBA00022729"/>
    </source>
</evidence>
<gene>
    <name evidence="8" type="ORF">JK386_12675</name>
</gene>
<dbReference type="InterPro" id="IPR036249">
    <property type="entry name" value="Thioredoxin-like_sf"/>
</dbReference>
<evidence type="ECO:0000256" key="4">
    <source>
        <dbReference type="ARBA" id="ARBA00023157"/>
    </source>
</evidence>
<feature type="domain" description="Thioredoxin-like fold" evidence="7">
    <location>
        <begin position="74"/>
        <end position="241"/>
    </location>
</feature>
<comment type="caution">
    <text evidence="8">The sequence shown here is derived from an EMBL/GenBank/DDBJ whole genome shotgun (WGS) entry which is preliminary data.</text>
</comment>
<evidence type="ECO:0000313" key="8">
    <source>
        <dbReference type="EMBL" id="MBM9460760.1"/>
    </source>
</evidence>
<dbReference type="AlphaFoldDB" id="A0A938Y7M1"/>
<comment type="similarity">
    <text evidence="1">Belongs to the thioredoxin family. DsbA subfamily.</text>
</comment>
<dbReference type="SUPFAM" id="SSF52833">
    <property type="entry name" value="Thioredoxin-like"/>
    <property type="match status" value="1"/>
</dbReference>
<dbReference type="RefSeq" id="WP_205292057.1">
    <property type="nucleotide sequence ID" value="NZ_CP074406.1"/>
</dbReference>
<dbReference type="EMBL" id="JAERTX010000010">
    <property type="protein sequence ID" value="MBM9460760.1"/>
    <property type="molecule type" value="Genomic_DNA"/>
</dbReference>
<evidence type="ECO:0000256" key="1">
    <source>
        <dbReference type="ARBA" id="ARBA00005791"/>
    </source>
</evidence>
<evidence type="ECO:0000313" key="9">
    <source>
        <dbReference type="Proteomes" id="UP000663791"/>
    </source>
</evidence>
<dbReference type="PANTHER" id="PTHR13887">
    <property type="entry name" value="GLUTATHIONE S-TRANSFERASE KAPPA"/>
    <property type="match status" value="1"/>
</dbReference>
<keyword evidence="6" id="KW-0812">Transmembrane</keyword>
<keyword evidence="6" id="KW-0472">Membrane</keyword>
<organism evidence="8 9">
    <name type="scientific">Nocardioides faecalis</name>
    <dbReference type="NCBI Taxonomy" id="2803858"/>
    <lineage>
        <taxon>Bacteria</taxon>
        <taxon>Bacillati</taxon>
        <taxon>Actinomycetota</taxon>
        <taxon>Actinomycetes</taxon>
        <taxon>Propionibacteriales</taxon>
        <taxon>Nocardioidaceae</taxon>
        <taxon>Nocardioides</taxon>
    </lineage>
</organism>
<dbReference type="GO" id="GO:0016491">
    <property type="term" value="F:oxidoreductase activity"/>
    <property type="evidence" value="ECO:0007669"/>
    <property type="project" value="UniProtKB-KW"/>
</dbReference>
<keyword evidence="6" id="KW-1133">Transmembrane helix</keyword>